<dbReference type="InterPro" id="IPR016171">
    <property type="entry name" value="Vanillyl_alc_oxidase_C-sub2"/>
</dbReference>
<evidence type="ECO:0000256" key="9">
    <source>
        <dbReference type="ARBA" id="ARBA00039003"/>
    </source>
</evidence>
<dbReference type="PANTHER" id="PTHR43716:SF1">
    <property type="entry name" value="D-2-HYDROXYGLUTARATE DEHYDROGENASE, MITOCHONDRIAL"/>
    <property type="match status" value="1"/>
</dbReference>
<dbReference type="EMBL" id="GEBQ01014649">
    <property type="protein sequence ID" value="JAT25328.1"/>
    <property type="molecule type" value="Transcribed_RNA"/>
</dbReference>
<dbReference type="InterPro" id="IPR004113">
    <property type="entry name" value="FAD-bd_oxidored_4_C"/>
</dbReference>
<name>A0A1B6LNT2_9HEMI</name>
<evidence type="ECO:0000259" key="13">
    <source>
        <dbReference type="PROSITE" id="PS51387"/>
    </source>
</evidence>
<keyword evidence="7" id="KW-0560">Oxidoreductase</keyword>
<evidence type="ECO:0000256" key="1">
    <source>
        <dbReference type="ARBA" id="ARBA00001974"/>
    </source>
</evidence>
<gene>
    <name evidence="14" type="ORF">g.21942</name>
</gene>
<organism evidence="14">
    <name type="scientific">Graphocephala atropunctata</name>
    <dbReference type="NCBI Taxonomy" id="36148"/>
    <lineage>
        <taxon>Eukaryota</taxon>
        <taxon>Metazoa</taxon>
        <taxon>Ecdysozoa</taxon>
        <taxon>Arthropoda</taxon>
        <taxon>Hexapoda</taxon>
        <taxon>Insecta</taxon>
        <taxon>Pterygota</taxon>
        <taxon>Neoptera</taxon>
        <taxon>Paraneoptera</taxon>
        <taxon>Hemiptera</taxon>
        <taxon>Auchenorrhyncha</taxon>
        <taxon>Membracoidea</taxon>
        <taxon>Cicadellidae</taxon>
        <taxon>Cicadellinae</taxon>
        <taxon>Cicadellini</taxon>
        <taxon>Graphocephala</taxon>
    </lineage>
</organism>
<reference evidence="14" key="1">
    <citation type="submission" date="2015-11" db="EMBL/GenBank/DDBJ databases">
        <title>De novo transcriptome assembly of four potential Pierce s Disease insect vectors from Arizona vineyards.</title>
        <authorList>
            <person name="Tassone E.E."/>
        </authorList>
    </citation>
    <scope>NUCLEOTIDE SEQUENCE</scope>
</reference>
<protein>
    <recommendedName>
        <fullName evidence="10">D-2-hydroxyglutarate dehydrogenase, mitochondrial</fullName>
        <ecNumber evidence="9">1.1.99.39</ecNumber>
    </recommendedName>
</protein>
<evidence type="ECO:0000256" key="5">
    <source>
        <dbReference type="ARBA" id="ARBA00022630"/>
    </source>
</evidence>
<comment type="function">
    <text evidence="11">Catalyzes the oxidation of D-2-hydroxyglutarate (D-2-HG) to alpha-ketoglutarate. Also catalyzes the oxidation of other D-2-hydroxyacids, such as D-malate (D-MAL) and D-lactate (D-LAC). Exhibits high activities towards D-2-HG and D-MAL but a very weak activity towards D-LAC.</text>
</comment>
<dbReference type="InterPro" id="IPR016164">
    <property type="entry name" value="FAD-linked_Oxase-like_C"/>
</dbReference>
<accession>A0A1B6LNT2</accession>
<dbReference type="SUPFAM" id="SSF56176">
    <property type="entry name" value="FAD-binding/transporter-associated domain-like"/>
    <property type="match status" value="1"/>
</dbReference>
<evidence type="ECO:0000256" key="8">
    <source>
        <dbReference type="ARBA" id="ARBA00023140"/>
    </source>
</evidence>
<dbReference type="GO" id="GO:0051990">
    <property type="term" value="F:(R)-2-hydroxyglutarate dehydrogenase activity"/>
    <property type="evidence" value="ECO:0007669"/>
    <property type="project" value="UniProtKB-EC"/>
</dbReference>
<evidence type="ECO:0000256" key="2">
    <source>
        <dbReference type="ARBA" id="ARBA00004275"/>
    </source>
</evidence>
<dbReference type="Gene3D" id="3.30.465.10">
    <property type="match status" value="1"/>
</dbReference>
<dbReference type="AlphaFoldDB" id="A0A1B6LNT2"/>
<evidence type="ECO:0000256" key="10">
    <source>
        <dbReference type="ARBA" id="ARBA00039639"/>
    </source>
</evidence>
<comment type="subcellular location">
    <subcellularLocation>
        <location evidence="2">Peroxisome</location>
    </subcellularLocation>
</comment>
<sequence length="380" mass="41372">MGGATPVFDEVVLSTSLMNKIIEIHDVPGSIMCQAGCVLETLDSALAEHGLMMPHDLGAKGSCQIGGNISTNAGGLRLLRYGSLQANTLGLVAVKADGTVVNCTNTGYHLKHLFIGSEGTLGIVTEVAVQCPPKPQSATLAFLGMSSFEEALKTFRLGRTMLSEILSSCEVIDADSLRIVTDVLGLPRPLSEHNFYLLIEAAGSNQSHDEEKLNKFLESAMSQGSVSDGLVTSEPSKMKNLWQLRERIAEAMFKRSYVYLYDISLPHDSYYSIVPVLRERLKDTEASAVTGFGHLGDGNLHLNICSPQFSQDLLAQLEPFVFEWISERGGSISAEHGIGFRKTQFLKFSKSKAAISTMRQLKMIMDPRGILNPYKVLPQG</sequence>
<comment type="subunit">
    <text evidence="4">Homodimer.</text>
</comment>
<dbReference type="GO" id="GO:0005739">
    <property type="term" value="C:mitochondrion"/>
    <property type="evidence" value="ECO:0007669"/>
    <property type="project" value="TreeGrafter"/>
</dbReference>
<dbReference type="InterPro" id="IPR016166">
    <property type="entry name" value="FAD-bd_PCMH"/>
</dbReference>
<dbReference type="Gene3D" id="1.10.45.10">
    <property type="entry name" value="Vanillyl-alcohol Oxidase, Chain A, domain 4"/>
    <property type="match status" value="1"/>
</dbReference>
<dbReference type="FunFam" id="1.10.45.10:FF:000001">
    <property type="entry name" value="D-lactate dehydrogenase mitochondrial"/>
    <property type="match status" value="1"/>
</dbReference>
<comment type="similarity">
    <text evidence="3">Belongs to the FAD-binding oxidoreductase/transferase type 4 family.</text>
</comment>
<comment type="cofactor">
    <cofactor evidence="1">
        <name>FAD</name>
        <dbReference type="ChEBI" id="CHEBI:57692"/>
    </cofactor>
</comment>
<keyword evidence="6" id="KW-0274">FAD</keyword>
<dbReference type="InterPro" id="IPR006094">
    <property type="entry name" value="Oxid_FAD_bind_N"/>
</dbReference>
<feature type="domain" description="FAD-binding PCMH-type" evidence="13">
    <location>
        <begin position="1"/>
        <end position="134"/>
    </location>
</feature>
<evidence type="ECO:0000256" key="6">
    <source>
        <dbReference type="ARBA" id="ARBA00022827"/>
    </source>
</evidence>
<dbReference type="FunFam" id="3.30.70.2740:FF:000002">
    <property type="entry name" value="D-2-hydroxyglutarate dehydrogenase mitochondrial"/>
    <property type="match status" value="1"/>
</dbReference>
<dbReference type="Gene3D" id="3.30.70.2740">
    <property type="match status" value="1"/>
</dbReference>
<dbReference type="GO" id="GO:0005777">
    <property type="term" value="C:peroxisome"/>
    <property type="evidence" value="ECO:0007669"/>
    <property type="project" value="UniProtKB-SubCell"/>
</dbReference>
<evidence type="ECO:0000256" key="3">
    <source>
        <dbReference type="ARBA" id="ARBA00008000"/>
    </source>
</evidence>
<keyword evidence="8" id="KW-0576">Peroxisome</keyword>
<keyword evidence="5" id="KW-0285">Flavoprotein</keyword>
<dbReference type="Pfam" id="PF02913">
    <property type="entry name" value="FAD-oxidase_C"/>
    <property type="match status" value="1"/>
</dbReference>
<dbReference type="SUPFAM" id="SSF55103">
    <property type="entry name" value="FAD-linked oxidases, C-terminal domain"/>
    <property type="match status" value="1"/>
</dbReference>
<dbReference type="InterPro" id="IPR036318">
    <property type="entry name" value="FAD-bd_PCMH-like_sf"/>
</dbReference>
<evidence type="ECO:0000256" key="11">
    <source>
        <dbReference type="ARBA" id="ARBA00045410"/>
    </source>
</evidence>
<dbReference type="PROSITE" id="PS51387">
    <property type="entry name" value="FAD_PCMH"/>
    <property type="match status" value="1"/>
</dbReference>
<proteinExistence type="inferred from homology"/>
<comment type="catalytic activity">
    <reaction evidence="12">
        <text>(R)-malate + A = oxaloacetate + AH2</text>
        <dbReference type="Rhea" id="RHEA:67460"/>
        <dbReference type="ChEBI" id="CHEBI:13193"/>
        <dbReference type="ChEBI" id="CHEBI:15588"/>
        <dbReference type="ChEBI" id="CHEBI:16452"/>
        <dbReference type="ChEBI" id="CHEBI:17499"/>
    </reaction>
    <physiologicalReaction direction="left-to-right" evidence="12">
        <dbReference type="Rhea" id="RHEA:67461"/>
    </physiologicalReaction>
</comment>
<evidence type="ECO:0000256" key="12">
    <source>
        <dbReference type="ARBA" id="ARBA00049267"/>
    </source>
</evidence>
<evidence type="ECO:0000256" key="7">
    <source>
        <dbReference type="ARBA" id="ARBA00023002"/>
    </source>
</evidence>
<dbReference type="EC" id="1.1.99.39" evidence="9"/>
<dbReference type="InterPro" id="IPR016169">
    <property type="entry name" value="FAD-bd_PCMH_sub2"/>
</dbReference>
<dbReference type="Pfam" id="PF01565">
    <property type="entry name" value="FAD_binding_4"/>
    <property type="match status" value="1"/>
</dbReference>
<evidence type="ECO:0000313" key="14">
    <source>
        <dbReference type="EMBL" id="JAT25328.1"/>
    </source>
</evidence>
<dbReference type="GO" id="GO:0071949">
    <property type="term" value="F:FAD binding"/>
    <property type="evidence" value="ECO:0007669"/>
    <property type="project" value="InterPro"/>
</dbReference>
<dbReference type="Gene3D" id="3.30.70.2190">
    <property type="match status" value="1"/>
</dbReference>
<dbReference type="InterPro" id="IPR051264">
    <property type="entry name" value="FAD-oxidored/transferase_4"/>
</dbReference>
<dbReference type="PANTHER" id="PTHR43716">
    <property type="entry name" value="D-2-HYDROXYGLUTARATE DEHYDROGENASE, MITOCHONDRIAL"/>
    <property type="match status" value="1"/>
</dbReference>
<dbReference type="FunFam" id="3.30.70.2190:FF:000001">
    <property type="entry name" value="D-2-hydroxyglutarate dehydrogenase mitochondrial"/>
    <property type="match status" value="1"/>
</dbReference>
<evidence type="ECO:0000256" key="4">
    <source>
        <dbReference type="ARBA" id="ARBA00011738"/>
    </source>
</evidence>